<comment type="caution">
    <text evidence="6">The sequence shown here is derived from an EMBL/GenBank/DDBJ whole genome shotgun (WGS) entry which is preliminary data.</text>
</comment>
<dbReference type="GO" id="GO:0003700">
    <property type="term" value="F:DNA-binding transcription factor activity"/>
    <property type="evidence" value="ECO:0007669"/>
    <property type="project" value="InterPro"/>
</dbReference>
<sequence>MIMRYNTDSGGRLCQYSLSTAYGNAANAFAYTSDAPRNALHYDTPEISVTESTPGQGINASQLQALSAPLVITQQLEFPANRKRMALLSGYMKVTELQPGMRLRLANVQDHYGLTSRAELPAGIKIALVIDGLARIRYGHECVELGPGGPSSGLVAVLPSKTQFQRQGKPGSREQTLTLTLTPQWLARHGFEHLLMSADGIAPALWQWQPSSHLQEQAANLFCSETDHDGPFYQMAFTGFALSFASEALGHITAEKEPSFVTLPGNAGIPDAQLTRLMNLIDSGQARRATQAELARELGMSLSNLQRRFRASFGEALGHYLRRHYLDAAREALIRERISVEAAADLAGYTSATNFATAFRREFGVAPSDCRSPVTNPAKKE</sequence>
<evidence type="ECO:0000313" key="6">
    <source>
        <dbReference type="EMBL" id="PSF05290.1"/>
    </source>
</evidence>
<gene>
    <name evidence="6" type="ORF">C7H09_14835</name>
</gene>
<evidence type="ECO:0000256" key="4">
    <source>
        <dbReference type="ARBA" id="ARBA00037345"/>
    </source>
</evidence>
<dbReference type="InterPro" id="IPR050204">
    <property type="entry name" value="AraC_XylS_family_regulators"/>
</dbReference>
<dbReference type="Gene3D" id="1.10.10.60">
    <property type="entry name" value="Homeodomain-like"/>
    <property type="match status" value="1"/>
</dbReference>
<dbReference type="GO" id="GO:0043565">
    <property type="term" value="F:sequence-specific DNA binding"/>
    <property type="evidence" value="ECO:0007669"/>
    <property type="project" value="InterPro"/>
</dbReference>
<dbReference type="SUPFAM" id="SSF46689">
    <property type="entry name" value="Homeodomain-like"/>
    <property type="match status" value="2"/>
</dbReference>
<keyword evidence="2" id="KW-0238">DNA-binding</keyword>
<keyword evidence="3" id="KW-0804">Transcription</keyword>
<dbReference type="PROSITE" id="PS01124">
    <property type="entry name" value="HTH_ARAC_FAMILY_2"/>
    <property type="match status" value="1"/>
</dbReference>
<evidence type="ECO:0000259" key="5">
    <source>
        <dbReference type="PROSITE" id="PS01124"/>
    </source>
</evidence>
<protein>
    <recommendedName>
        <fullName evidence="5">HTH araC/xylS-type domain-containing protein</fullName>
    </recommendedName>
</protein>
<dbReference type="SMART" id="SM00342">
    <property type="entry name" value="HTH_ARAC"/>
    <property type="match status" value="1"/>
</dbReference>
<keyword evidence="1" id="KW-0805">Transcription regulation</keyword>
<dbReference type="OrthoDB" id="6670788at2"/>
<name>A0A2T1K5F1_9GAMM</name>
<keyword evidence="7" id="KW-1185">Reference proteome</keyword>
<dbReference type="EMBL" id="PXNP01000103">
    <property type="protein sequence ID" value="PSF05290.1"/>
    <property type="molecule type" value="Genomic_DNA"/>
</dbReference>
<dbReference type="InterPro" id="IPR018060">
    <property type="entry name" value="HTH_AraC"/>
</dbReference>
<reference evidence="6 7" key="1">
    <citation type="submission" date="2018-03" db="EMBL/GenBank/DDBJ databases">
        <title>Marinobacter brunus sp. nov., a marine bacterium of Gamma-proteobacteria isolated from the surface seawater of the South China Sea.</title>
        <authorList>
            <person name="Cheng H."/>
            <person name="Wu Y.-H."/>
            <person name="Xamxidin M."/>
            <person name="Xu X.-W."/>
        </authorList>
    </citation>
    <scope>NUCLEOTIDE SEQUENCE [LARGE SCALE GENOMIC DNA]</scope>
    <source>
        <strain evidence="6 7">NH169-3</strain>
    </source>
</reference>
<feature type="domain" description="HTH araC/xylS-type" evidence="5">
    <location>
        <begin position="275"/>
        <end position="373"/>
    </location>
</feature>
<dbReference type="Pfam" id="PF12833">
    <property type="entry name" value="HTH_18"/>
    <property type="match status" value="1"/>
</dbReference>
<organism evidence="6 7">
    <name type="scientific">Marinobacter fuscus</name>
    <dbReference type="NCBI Taxonomy" id="2109942"/>
    <lineage>
        <taxon>Bacteria</taxon>
        <taxon>Pseudomonadati</taxon>
        <taxon>Pseudomonadota</taxon>
        <taxon>Gammaproteobacteria</taxon>
        <taxon>Pseudomonadales</taxon>
        <taxon>Marinobacteraceae</taxon>
        <taxon>Marinobacter</taxon>
    </lineage>
</organism>
<evidence type="ECO:0000256" key="1">
    <source>
        <dbReference type="ARBA" id="ARBA00023015"/>
    </source>
</evidence>
<evidence type="ECO:0000256" key="3">
    <source>
        <dbReference type="ARBA" id="ARBA00023163"/>
    </source>
</evidence>
<comment type="function">
    <text evidence="4">Regulatory protein of the TOL plasmid xyl operons. XylS activates the xylXYZLTEGFJQKIH operon required for the degradation of toluene, m-xylene and p-xylene.</text>
</comment>
<accession>A0A2T1K5F1</accession>
<dbReference type="PANTHER" id="PTHR46796">
    <property type="entry name" value="HTH-TYPE TRANSCRIPTIONAL ACTIVATOR RHAS-RELATED"/>
    <property type="match status" value="1"/>
</dbReference>
<dbReference type="AlphaFoldDB" id="A0A2T1K5F1"/>
<evidence type="ECO:0000256" key="2">
    <source>
        <dbReference type="ARBA" id="ARBA00023125"/>
    </source>
</evidence>
<dbReference type="Proteomes" id="UP000239866">
    <property type="component" value="Unassembled WGS sequence"/>
</dbReference>
<proteinExistence type="predicted"/>
<evidence type="ECO:0000313" key="7">
    <source>
        <dbReference type="Proteomes" id="UP000239866"/>
    </source>
</evidence>
<dbReference type="InterPro" id="IPR009057">
    <property type="entry name" value="Homeodomain-like_sf"/>
</dbReference>